<reference evidence="3 4" key="1">
    <citation type="submission" date="2018-06" db="EMBL/GenBank/DDBJ databases">
        <title>The Genome of Cuscuta australis (Dodder) Provides Insight into the Evolution of Plant Parasitism.</title>
        <authorList>
            <person name="Liu H."/>
        </authorList>
    </citation>
    <scope>NUCLEOTIDE SEQUENCE [LARGE SCALE GENOMIC DNA]</scope>
    <source>
        <strain evidence="4">cv. Yunnan</strain>
        <tissue evidence="3">Vines</tissue>
    </source>
</reference>
<proteinExistence type="inferred from homology"/>
<keyword evidence="4" id="KW-1185">Reference proteome</keyword>
<accession>A0A328DNN5</accession>
<evidence type="ECO:0000313" key="4">
    <source>
        <dbReference type="Proteomes" id="UP000249390"/>
    </source>
</evidence>
<evidence type="ECO:0008006" key="5">
    <source>
        <dbReference type="Google" id="ProtNLM"/>
    </source>
</evidence>
<dbReference type="Proteomes" id="UP000249390">
    <property type="component" value="Unassembled WGS sequence"/>
</dbReference>
<dbReference type="AlphaFoldDB" id="A0A328DNN5"/>
<dbReference type="EMBL" id="NQVE01000122">
    <property type="protein sequence ID" value="RAL46870.1"/>
    <property type="molecule type" value="Genomic_DNA"/>
</dbReference>
<dbReference type="PANTHER" id="PTHR23201:SF53">
    <property type="entry name" value="GIBBERELLIN-REGULATED PROTEIN 14"/>
    <property type="match status" value="1"/>
</dbReference>
<comment type="similarity">
    <text evidence="1">Belongs to the GASA family.</text>
</comment>
<feature type="compositionally biased region" description="Pro residues" evidence="2">
    <location>
        <begin position="84"/>
        <end position="106"/>
    </location>
</feature>
<sequence>MKMGSNDALFFASFISLSALMSPPITCKCSSSLSIFASSSGNIYLLIVPIVYMQVLGQTTPPSATPLPALSSPPPLKQASPPVKTYPPPSPVPVPVKAPPSTPPSAPVSRQDATPISAHTPSVPGQEIPSATVNPECAPPCKVRCAKHSRQNVCLRACTTCCLRCKCVPPGQYGNKEMCGSCYANMTTRGGRPKCP</sequence>
<comment type="caution">
    <text evidence="3">The sequence shown here is derived from an EMBL/GenBank/DDBJ whole genome shotgun (WGS) entry which is preliminary data.</text>
</comment>
<feature type="region of interest" description="Disordered" evidence="2">
    <location>
        <begin position="66"/>
        <end position="127"/>
    </location>
</feature>
<organism evidence="3 4">
    <name type="scientific">Cuscuta australis</name>
    <dbReference type="NCBI Taxonomy" id="267555"/>
    <lineage>
        <taxon>Eukaryota</taxon>
        <taxon>Viridiplantae</taxon>
        <taxon>Streptophyta</taxon>
        <taxon>Embryophyta</taxon>
        <taxon>Tracheophyta</taxon>
        <taxon>Spermatophyta</taxon>
        <taxon>Magnoliopsida</taxon>
        <taxon>eudicotyledons</taxon>
        <taxon>Gunneridae</taxon>
        <taxon>Pentapetalae</taxon>
        <taxon>asterids</taxon>
        <taxon>lamiids</taxon>
        <taxon>Solanales</taxon>
        <taxon>Convolvulaceae</taxon>
        <taxon>Cuscuteae</taxon>
        <taxon>Cuscuta</taxon>
        <taxon>Cuscuta subgen. Grammica</taxon>
        <taxon>Cuscuta sect. Cleistogrammica</taxon>
    </lineage>
</organism>
<name>A0A328DNN5_9ASTE</name>
<evidence type="ECO:0000256" key="2">
    <source>
        <dbReference type="SAM" id="MobiDB-lite"/>
    </source>
</evidence>
<feature type="compositionally biased region" description="Polar residues" evidence="2">
    <location>
        <begin position="111"/>
        <end position="120"/>
    </location>
</feature>
<gene>
    <name evidence="3" type="ORF">DM860_005149</name>
</gene>
<protein>
    <recommendedName>
        <fullName evidence="5">Gibberellin regulated protein</fullName>
    </recommendedName>
</protein>
<dbReference type="Pfam" id="PF02704">
    <property type="entry name" value="GASA"/>
    <property type="match status" value="1"/>
</dbReference>
<dbReference type="InterPro" id="IPR003854">
    <property type="entry name" value="GASA"/>
</dbReference>
<evidence type="ECO:0000313" key="3">
    <source>
        <dbReference type="EMBL" id="RAL46870.1"/>
    </source>
</evidence>
<dbReference type="PANTHER" id="PTHR23201">
    <property type="entry name" value="EXTENSIN, PROLINE-RICH PROTEIN"/>
    <property type="match status" value="1"/>
</dbReference>
<evidence type="ECO:0000256" key="1">
    <source>
        <dbReference type="ARBA" id="ARBA00010582"/>
    </source>
</evidence>